<accession>A0A556U1H4</accession>
<comment type="subcellular location">
    <subcellularLocation>
        <location evidence="1">Membrane</location>
        <topology evidence="1">Single-pass membrane protein</topology>
    </subcellularLocation>
</comment>
<evidence type="ECO:0000313" key="6">
    <source>
        <dbReference type="EMBL" id="TSL82559.1"/>
    </source>
</evidence>
<dbReference type="GO" id="GO:0016020">
    <property type="term" value="C:membrane"/>
    <property type="evidence" value="ECO:0007669"/>
    <property type="project" value="UniProtKB-SubCell"/>
</dbReference>
<evidence type="ECO:0000256" key="4">
    <source>
        <dbReference type="ARBA" id="ARBA00023136"/>
    </source>
</evidence>
<keyword evidence="3 5" id="KW-1133">Transmembrane helix</keyword>
<gene>
    <name evidence="6" type="ORF">Baya_6658</name>
</gene>
<evidence type="ECO:0000256" key="5">
    <source>
        <dbReference type="SAM" id="Phobius"/>
    </source>
</evidence>
<proteinExistence type="predicted"/>
<dbReference type="InterPro" id="IPR020066">
    <property type="entry name" value="Cortexin"/>
</dbReference>
<dbReference type="AlphaFoldDB" id="A0A556U1H4"/>
<keyword evidence="2 5" id="KW-0812">Transmembrane</keyword>
<comment type="caution">
    <text evidence="6">The sequence shown here is derived from an EMBL/GenBank/DDBJ whole genome shotgun (WGS) entry which is preliminary data.</text>
</comment>
<keyword evidence="4 5" id="KW-0472">Membrane</keyword>
<dbReference type="EMBL" id="VCAZ01000037">
    <property type="protein sequence ID" value="TSL82559.1"/>
    <property type="molecule type" value="Genomic_DNA"/>
</dbReference>
<evidence type="ECO:0000256" key="1">
    <source>
        <dbReference type="ARBA" id="ARBA00004167"/>
    </source>
</evidence>
<evidence type="ECO:0000256" key="3">
    <source>
        <dbReference type="ARBA" id="ARBA00022989"/>
    </source>
</evidence>
<dbReference type="OrthoDB" id="8959371at2759"/>
<evidence type="ECO:0000256" key="2">
    <source>
        <dbReference type="ARBA" id="ARBA00022692"/>
    </source>
</evidence>
<protein>
    <submittedName>
        <fullName evidence="6">Cortexin-2</fullName>
    </submittedName>
</protein>
<reference evidence="6 7" key="1">
    <citation type="journal article" date="2019" name="Genome Biol. Evol.">
        <title>Whole-Genome Sequencing of the Giant Devil Catfish, Bagarius yarrelli.</title>
        <authorList>
            <person name="Jiang W."/>
            <person name="Lv Y."/>
            <person name="Cheng L."/>
            <person name="Yang K."/>
            <person name="Chao B."/>
            <person name="Wang X."/>
            <person name="Li Y."/>
            <person name="Pan X."/>
            <person name="You X."/>
            <person name="Zhang Y."/>
            <person name="Yang J."/>
            <person name="Li J."/>
            <person name="Zhang X."/>
            <person name="Liu S."/>
            <person name="Sun C."/>
            <person name="Yang J."/>
            <person name="Shi Q."/>
        </authorList>
    </citation>
    <scope>NUCLEOTIDE SEQUENCE [LARGE SCALE GENOMIC DNA]</scope>
    <source>
        <strain evidence="6">JWS20170419001</strain>
        <tissue evidence="6">Muscle</tissue>
    </source>
</reference>
<feature type="transmembrane region" description="Helical" evidence="5">
    <location>
        <begin position="15"/>
        <end position="34"/>
    </location>
</feature>
<evidence type="ECO:0000313" key="7">
    <source>
        <dbReference type="Proteomes" id="UP000319801"/>
    </source>
</evidence>
<name>A0A556U1H4_BAGYA</name>
<dbReference type="Pfam" id="PF11057">
    <property type="entry name" value="Cortexin"/>
    <property type="match status" value="1"/>
</dbReference>
<sequence>MDVVAESWLDVDVDLGFAVFFFILLCMFLLASIVRCFQIVLDPYSAVSISIYQEEQEA</sequence>
<keyword evidence="7" id="KW-1185">Reference proteome</keyword>
<dbReference type="Proteomes" id="UP000319801">
    <property type="component" value="Unassembled WGS sequence"/>
</dbReference>
<organism evidence="6 7">
    <name type="scientific">Bagarius yarrelli</name>
    <name type="common">Goonch</name>
    <name type="synonym">Bagrus yarrelli</name>
    <dbReference type="NCBI Taxonomy" id="175774"/>
    <lineage>
        <taxon>Eukaryota</taxon>
        <taxon>Metazoa</taxon>
        <taxon>Chordata</taxon>
        <taxon>Craniata</taxon>
        <taxon>Vertebrata</taxon>
        <taxon>Euteleostomi</taxon>
        <taxon>Actinopterygii</taxon>
        <taxon>Neopterygii</taxon>
        <taxon>Teleostei</taxon>
        <taxon>Ostariophysi</taxon>
        <taxon>Siluriformes</taxon>
        <taxon>Sisoridae</taxon>
        <taxon>Sisorinae</taxon>
        <taxon>Bagarius</taxon>
    </lineage>
</organism>